<dbReference type="Gene3D" id="2.40.160.10">
    <property type="entry name" value="Porin"/>
    <property type="match status" value="1"/>
</dbReference>
<proteinExistence type="predicted"/>
<name>A0A9E5JT63_9GAMM</name>
<evidence type="ECO:0000313" key="3">
    <source>
        <dbReference type="EMBL" id="NHO64091.1"/>
    </source>
</evidence>
<evidence type="ECO:0000256" key="1">
    <source>
        <dbReference type="SAM" id="SignalP"/>
    </source>
</evidence>
<organism evidence="3 4">
    <name type="scientific">Pseudomaricurvus hydrocarbonicus</name>
    <dbReference type="NCBI Taxonomy" id="1470433"/>
    <lineage>
        <taxon>Bacteria</taxon>
        <taxon>Pseudomonadati</taxon>
        <taxon>Pseudomonadota</taxon>
        <taxon>Gammaproteobacteria</taxon>
        <taxon>Cellvibrionales</taxon>
        <taxon>Cellvibrionaceae</taxon>
        <taxon>Pseudomaricurvus</taxon>
    </lineage>
</organism>
<evidence type="ECO:0000259" key="2">
    <source>
        <dbReference type="Pfam" id="PF13372"/>
    </source>
</evidence>
<protein>
    <submittedName>
        <fullName evidence="3">Alginate export family protein</fullName>
    </submittedName>
</protein>
<dbReference type="EMBL" id="JAAONZ010000001">
    <property type="protein sequence ID" value="NHO64091.1"/>
    <property type="molecule type" value="Genomic_DNA"/>
</dbReference>
<comment type="caution">
    <text evidence="3">The sequence shown here is derived from an EMBL/GenBank/DDBJ whole genome shotgun (WGS) entry which is preliminary data.</text>
</comment>
<keyword evidence="4" id="KW-1185">Reference proteome</keyword>
<keyword evidence="1" id="KW-0732">Signal</keyword>
<feature type="domain" description="Alginate export" evidence="2">
    <location>
        <begin position="82"/>
        <end position="273"/>
    </location>
</feature>
<dbReference type="PROSITE" id="PS51257">
    <property type="entry name" value="PROKAR_LIPOPROTEIN"/>
    <property type="match status" value="1"/>
</dbReference>
<gene>
    <name evidence="3" type="ORF">G8770_00840</name>
</gene>
<sequence>MRVFKNSVLSTVIAAACGVAMPSLAAETINEALSEGDVSLNFRLRGEQVDVDGADKVDLTSLKTRLTYKSGAYKGFGGLIEMDDVTHVTDFEGGVGDPEGTEVNQAYVSYAVGDTTMKYGRQRILLDNQRFVGGVGFRQNEQTYDGFTVSNKSLPDTDVFLAYVYNVNRIFGEDDPRGDNENDTYLLNAKYSGFSVGSITGYAYLIDNEDVASFSTDTYGLRFAGKTGDFGYALEYATQSDAANNPASYDADYVLAEGSYKVGAVTLAAGYELMGADGTDGQFITPLATLHKFQGWNDKFLGGGSGNIVGGIEDLYASATTVLGGVKLSLVYHTLESDDSSASGMDSLGSEVGFVVAKKFGPLGLSLKYSDYSADDFGADTDKVWLTAEASF</sequence>
<dbReference type="Pfam" id="PF13372">
    <property type="entry name" value="Alginate_exp"/>
    <property type="match status" value="1"/>
</dbReference>
<feature type="signal peptide" evidence="1">
    <location>
        <begin position="1"/>
        <end position="25"/>
    </location>
</feature>
<dbReference type="RefSeq" id="WP_167180768.1">
    <property type="nucleotide sequence ID" value="NZ_JAAONZ010000001.1"/>
</dbReference>
<dbReference type="InterPro" id="IPR023614">
    <property type="entry name" value="Porin_dom_sf"/>
</dbReference>
<dbReference type="Proteomes" id="UP000787472">
    <property type="component" value="Unassembled WGS sequence"/>
</dbReference>
<reference evidence="3" key="1">
    <citation type="submission" date="2020-03" db="EMBL/GenBank/DDBJ databases">
        <authorList>
            <person name="Guo F."/>
        </authorList>
    </citation>
    <scope>NUCLEOTIDE SEQUENCE</scope>
    <source>
        <strain evidence="3">JCM 30134</strain>
    </source>
</reference>
<accession>A0A9E5JT63</accession>
<feature type="chain" id="PRO_5038343375" evidence="1">
    <location>
        <begin position="26"/>
        <end position="392"/>
    </location>
</feature>
<evidence type="ECO:0000313" key="4">
    <source>
        <dbReference type="Proteomes" id="UP000787472"/>
    </source>
</evidence>
<dbReference type="InterPro" id="IPR025388">
    <property type="entry name" value="Alginate_export_dom"/>
</dbReference>
<dbReference type="AlphaFoldDB" id="A0A9E5JT63"/>
<dbReference type="SUPFAM" id="SSF56935">
    <property type="entry name" value="Porins"/>
    <property type="match status" value="1"/>
</dbReference>